<dbReference type="Pfam" id="PF02780">
    <property type="entry name" value="Transketolase_C"/>
    <property type="match status" value="1"/>
</dbReference>
<dbReference type="KEGG" id="whr:OG579_06120"/>
<proteinExistence type="predicted"/>
<feature type="domain" description="Transketolase-like pyrimidine-binding" evidence="1">
    <location>
        <begin position="2"/>
        <end position="167"/>
    </location>
</feature>
<dbReference type="PANTHER" id="PTHR43825:SF1">
    <property type="entry name" value="TRANSKETOLASE-LIKE PYRIMIDINE-BINDING DOMAIN-CONTAINING PROTEIN"/>
    <property type="match status" value="1"/>
</dbReference>
<dbReference type="SUPFAM" id="SSF52518">
    <property type="entry name" value="Thiamin diphosphate-binding fold (THDP-binding)"/>
    <property type="match status" value="1"/>
</dbReference>
<dbReference type="InterPro" id="IPR005475">
    <property type="entry name" value="Transketolase-like_Pyr-bd"/>
</dbReference>
<gene>
    <name evidence="2" type="ORF">OG579_06120</name>
</gene>
<dbReference type="SUPFAM" id="SSF52922">
    <property type="entry name" value="TK C-terminal domain-like"/>
    <property type="match status" value="1"/>
</dbReference>
<dbReference type="AlphaFoldDB" id="A0AAU4K5W4"/>
<protein>
    <submittedName>
        <fullName evidence="2">Transketolase</fullName>
    </submittedName>
</protein>
<organism evidence="2 3">
    <name type="scientific">Williamsia herbipolensis</name>
    <dbReference type="NCBI Taxonomy" id="1603258"/>
    <lineage>
        <taxon>Bacteria</taxon>
        <taxon>Bacillati</taxon>
        <taxon>Actinomycetota</taxon>
        <taxon>Actinomycetes</taxon>
        <taxon>Mycobacteriales</taxon>
        <taxon>Nocardiaceae</taxon>
        <taxon>Williamsia</taxon>
    </lineage>
</organism>
<dbReference type="PANTHER" id="PTHR43825">
    <property type="entry name" value="PYRUVATE DEHYDROGENASE E1 COMPONENT"/>
    <property type="match status" value="1"/>
</dbReference>
<dbReference type="InterPro" id="IPR051157">
    <property type="entry name" value="PDH/Transketolase"/>
</dbReference>
<evidence type="ECO:0000313" key="2">
    <source>
        <dbReference type="EMBL" id="WUM21364.1"/>
    </source>
</evidence>
<name>A0AAU4K5W4_9NOCA</name>
<dbReference type="Gene3D" id="3.40.50.970">
    <property type="match status" value="1"/>
</dbReference>
<dbReference type="InterPro" id="IPR033248">
    <property type="entry name" value="Transketolase_C"/>
</dbReference>
<dbReference type="Proteomes" id="UP001432128">
    <property type="component" value="Chromosome"/>
</dbReference>
<dbReference type="SMART" id="SM00861">
    <property type="entry name" value="Transket_pyr"/>
    <property type="match status" value="1"/>
</dbReference>
<dbReference type="Pfam" id="PF02779">
    <property type="entry name" value="Transket_pyr"/>
    <property type="match status" value="1"/>
</dbReference>
<sequence>MTDPRTRFADTAVDLVDRDPDTALVYAEIGGQFFGGAAARHPDRVVNVGIREQLLVNVGAGMSLAGMFPIVHTFAPFLVERAYEQIKLGFGHQDVDGLLVSTGGSVDMSTTGRTHQTDADVALIDAIPGVAIHVPGTAAEVEAVMRAAHRRRGRHYVRVTAQQNSATFDAADGQLHIVRPGSSNLVILAVGPVLDAALAAAAEIAHTEGVEATVCYTATVRPLDTDGLSRALAHNTSGKHPDVVLVEPYLAGTSAHVVSSALLDRPHRLLSLGHGRAERRLYGTPEQHLQVSGLDAAGVARSVRALIRAHAA</sequence>
<evidence type="ECO:0000313" key="3">
    <source>
        <dbReference type="Proteomes" id="UP001432128"/>
    </source>
</evidence>
<keyword evidence="3" id="KW-1185">Reference proteome</keyword>
<dbReference type="EMBL" id="CP108021">
    <property type="protein sequence ID" value="WUM21364.1"/>
    <property type="molecule type" value="Genomic_DNA"/>
</dbReference>
<dbReference type="InterPro" id="IPR029061">
    <property type="entry name" value="THDP-binding"/>
</dbReference>
<accession>A0AAU4K5W4</accession>
<dbReference type="GO" id="GO:0000287">
    <property type="term" value="F:magnesium ion binding"/>
    <property type="evidence" value="ECO:0007669"/>
    <property type="project" value="UniProtKB-ARBA"/>
</dbReference>
<reference evidence="2 3" key="1">
    <citation type="submission" date="2022-10" db="EMBL/GenBank/DDBJ databases">
        <title>The complete genomes of actinobacterial strains from the NBC collection.</title>
        <authorList>
            <person name="Joergensen T.S."/>
            <person name="Alvarez Arevalo M."/>
            <person name="Sterndorff E.B."/>
            <person name="Faurdal D."/>
            <person name="Vuksanovic O."/>
            <person name="Mourched A.-S."/>
            <person name="Charusanti P."/>
            <person name="Shaw S."/>
            <person name="Blin K."/>
            <person name="Weber T."/>
        </authorList>
    </citation>
    <scope>NUCLEOTIDE SEQUENCE [LARGE SCALE GENOMIC DNA]</scope>
    <source>
        <strain evidence="2 3">NBC_00319</strain>
    </source>
</reference>
<dbReference type="RefSeq" id="WP_328858452.1">
    <property type="nucleotide sequence ID" value="NZ_CP108021.1"/>
</dbReference>
<evidence type="ECO:0000259" key="1">
    <source>
        <dbReference type="SMART" id="SM00861"/>
    </source>
</evidence>
<dbReference type="Gene3D" id="3.40.50.920">
    <property type="match status" value="1"/>
</dbReference>
<dbReference type="CDD" id="cd07033">
    <property type="entry name" value="TPP_PYR_DXS_TK_like"/>
    <property type="match status" value="1"/>
</dbReference>
<dbReference type="InterPro" id="IPR009014">
    <property type="entry name" value="Transketo_C/PFOR_II"/>
</dbReference>